<dbReference type="CDD" id="cd08168">
    <property type="entry name" value="Cytochrom_C3"/>
    <property type="match status" value="1"/>
</dbReference>
<name>F0SPC8_RUBBR</name>
<keyword evidence="3" id="KW-0479">Metal-binding</keyword>
<evidence type="ECO:0000259" key="8">
    <source>
        <dbReference type="Pfam" id="PF14522"/>
    </source>
</evidence>
<dbReference type="AlphaFoldDB" id="F0SPC8"/>
<protein>
    <submittedName>
        <fullName evidence="9">Quinol:cytochrome c oxidoreductase pentaheme cytochrome subunit</fullName>
    </submittedName>
</protein>
<dbReference type="Pfam" id="PF14522">
    <property type="entry name" value="Cytochrome_C7"/>
    <property type="match status" value="1"/>
</dbReference>
<feature type="transmembrane region" description="Helical" evidence="6">
    <location>
        <begin position="12"/>
        <end position="36"/>
    </location>
</feature>
<sequence length="229" mass="25005">MKRFQFPAWVNPLLPAVAAFLGIGALYYGGLVAYAVHPLTSDVGYRPEQPVPFSHAIHAGKLKMDCRYCHTTVETAAFAAIPPVATCLNCHSAKDAEGQTPHVAIHTESPRLAPIRESAATGDVVPWRKVHDLPDYAYFNHSAHVARGVSCVSCHGRIDRMDVVEQKATLTMGFCLTCHRNAAPNIRPTEFVTDLDWEPPQGQDAATIGAAIMLERGIHPNENCSTCHR</sequence>
<feature type="domain" description="Class III cytochrome C" evidence="7">
    <location>
        <begin position="47"/>
        <end position="109"/>
    </location>
</feature>
<proteinExistence type="predicted"/>
<evidence type="ECO:0000256" key="5">
    <source>
        <dbReference type="ARBA" id="ARBA00023004"/>
    </source>
</evidence>
<dbReference type="Gene3D" id="3.90.10.10">
    <property type="entry name" value="Cytochrome C3"/>
    <property type="match status" value="2"/>
</dbReference>
<keyword evidence="6" id="KW-1133">Transmembrane helix</keyword>
<keyword evidence="6" id="KW-0472">Membrane</keyword>
<keyword evidence="10" id="KW-1185">Reference proteome</keyword>
<organism evidence="9 10">
    <name type="scientific">Rubinisphaera brasiliensis (strain ATCC 49424 / DSM 5305 / JCM 21570 / IAM 15109 / NBRC 103401 / IFAM 1448)</name>
    <name type="common">Planctomyces brasiliensis</name>
    <dbReference type="NCBI Taxonomy" id="756272"/>
    <lineage>
        <taxon>Bacteria</taxon>
        <taxon>Pseudomonadati</taxon>
        <taxon>Planctomycetota</taxon>
        <taxon>Planctomycetia</taxon>
        <taxon>Planctomycetales</taxon>
        <taxon>Planctomycetaceae</taxon>
        <taxon>Rubinisphaera</taxon>
    </lineage>
</organism>
<evidence type="ECO:0000259" key="7">
    <source>
        <dbReference type="Pfam" id="PF02085"/>
    </source>
</evidence>
<evidence type="ECO:0000256" key="2">
    <source>
        <dbReference type="ARBA" id="ARBA00022617"/>
    </source>
</evidence>
<accession>F0SPC8</accession>
<dbReference type="GO" id="GO:0009055">
    <property type="term" value="F:electron transfer activity"/>
    <property type="evidence" value="ECO:0007669"/>
    <property type="project" value="InterPro"/>
</dbReference>
<dbReference type="PANTHER" id="PTHR39425:SF1">
    <property type="entry name" value="CYTOCHROME C7-LIKE DOMAIN-CONTAINING PROTEIN"/>
    <property type="match status" value="1"/>
</dbReference>
<evidence type="ECO:0000313" key="10">
    <source>
        <dbReference type="Proteomes" id="UP000006860"/>
    </source>
</evidence>
<evidence type="ECO:0000256" key="3">
    <source>
        <dbReference type="ARBA" id="ARBA00022723"/>
    </source>
</evidence>
<keyword evidence="1" id="KW-0813">Transport</keyword>
<evidence type="ECO:0000256" key="4">
    <source>
        <dbReference type="ARBA" id="ARBA00022982"/>
    </source>
</evidence>
<evidence type="ECO:0000313" key="9">
    <source>
        <dbReference type="EMBL" id="ADY62236.1"/>
    </source>
</evidence>
<keyword evidence="4" id="KW-0249">Electron transport</keyword>
<dbReference type="EMBL" id="CP002546">
    <property type="protein sequence ID" value="ADY62236.1"/>
    <property type="molecule type" value="Genomic_DNA"/>
</dbReference>
<dbReference type="GO" id="GO:0020037">
    <property type="term" value="F:heme binding"/>
    <property type="evidence" value="ECO:0007669"/>
    <property type="project" value="InterPro"/>
</dbReference>
<evidence type="ECO:0000256" key="6">
    <source>
        <dbReference type="SAM" id="Phobius"/>
    </source>
</evidence>
<dbReference type="InterPro" id="IPR020942">
    <property type="entry name" value="Cyt_c_III_dom"/>
</dbReference>
<dbReference type="InterPro" id="IPR029467">
    <property type="entry name" value="Cyt_c7-like"/>
</dbReference>
<keyword evidence="5" id="KW-0408">Iron</keyword>
<dbReference type="Proteomes" id="UP000006860">
    <property type="component" value="Chromosome"/>
</dbReference>
<reference evidence="10" key="1">
    <citation type="submission" date="2011-02" db="EMBL/GenBank/DDBJ databases">
        <title>The complete genome of Planctomyces brasiliensis DSM 5305.</title>
        <authorList>
            <person name="Lucas S."/>
            <person name="Copeland A."/>
            <person name="Lapidus A."/>
            <person name="Bruce D."/>
            <person name="Goodwin L."/>
            <person name="Pitluck S."/>
            <person name="Kyrpides N."/>
            <person name="Mavromatis K."/>
            <person name="Pagani I."/>
            <person name="Ivanova N."/>
            <person name="Ovchinnikova G."/>
            <person name="Lu M."/>
            <person name="Detter J.C."/>
            <person name="Han C."/>
            <person name="Land M."/>
            <person name="Hauser L."/>
            <person name="Markowitz V."/>
            <person name="Cheng J.-F."/>
            <person name="Hugenholtz P."/>
            <person name="Woyke T."/>
            <person name="Wu D."/>
            <person name="Tindall B."/>
            <person name="Pomrenke H.G."/>
            <person name="Brambilla E."/>
            <person name="Klenk H.-P."/>
            <person name="Eisen J.A."/>
        </authorList>
    </citation>
    <scope>NUCLEOTIDE SEQUENCE [LARGE SCALE GENOMIC DNA]</scope>
    <source>
        <strain evidence="10">ATCC 49424 / DSM 5305 / JCM 21570 / NBRC 103401 / IFAM 1448</strain>
    </source>
</reference>
<dbReference type="SUPFAM" id="SSF48695">
    <property type="entry name" value="Multiheme cytochromes"/>
    <property type="match status" value="1"/>
</dbReference>
<evidence type="ECO:0000256" key="1">
    <source>
        <dbReference type="ARBA" id="ARBA00022448"/>
    </source>
</evidence>
<dbReference type="KEGG" id="pbs:Plabr_4665"/>
<dbReference type="GO" id="GO:0046872">
    <property type="term" value="F:metal ion binding"/>
    <property type="evidence" value="ECO:0007669"/>
    <property type="project" value="UniProtKB-KW"/>
</dbReference>
<keyword evidence="6" id="KW-0812">Transmembrane</keyword>
<gene>
    <name evidence="9" type="ordered locus">Plabr_4665</name>
</gene>
<dbReference type="InterPro" id="IPR036280">
    <property type="entry name" value="Multihaem_cyt_sf"/>
</dbReference>
<keyword evidence="2" id="KW-0349">Heme</keyword>
<dbReference type="PANTHER" id="PTHR39425">
    <property type="entry name" value="LIPOPROTEIN CYTOCHROME C"/>
    <property type="match status" value="1"/>
</dbReference>
<dbReference type="eggNOG" id="COG3880">
    <property type="taxonomic scope" value="Bacteria"/>
</dbReference>
<dbReference type="STRING" id="756272.Plabr_4665"/>
<dbReference type="OrthoDB" id="9814800at2"/>
<dbReference type="Pfam" id="PF02085">
    <property type="entry name" value="Cytochrom_CIII"/>
    <property type="match status" value="1"/>
</dbReference>
<dbReference type="RefSeq" id="WP_013630940.1">
    <property type="nucleotide sequence ID" value="NC_015174.1"/>
</dbReference>
<dbReference type="HOGENOM" id="CLU_077373_0_0_0"/>
<feature type="domain" description="Cytochrome c7-like" evidence="8">
    <location>
        <begin position="138"/>
        <end position="229"/>
    </location>
</feature>